<comment type="similarity">
    <text evidence="4">Belongs to the UPP synthase family.</text>
</comment>
<proteinExistence type="inferred from homology"/>
<evidence type="ECO:0000313" key="13">
    <source>
        <dbReference type="EMBL" id="CAB3982363.1"/>
    </source>
</evidence>
<evidence type="ECO:0000256" key="4">
    <source>
        <dbReference type="ARBA" id="ARBA00005432"/>
    </source>
</evidence>
<dbReference type="GO" id="GO:0045547">
    <property type="term" value="F:ditrans,polycis-polyprenyl diphosphate synthase [(2E,6E)-farnesyl diphosphate specific] activity"/>
    <property type="evidence" value="ECO:0007669"/>
    <property type="project" value="UniProtKB-EC"/>
</dbReference>
<dbReference type="PANTHER" id="PTHR21528:SF0">
    <property type="entry name" value="DEHYDRODOLICHYL DIPHOSPHATE SYNTHASE COMPLEX SUBUNIT NUS1"/>
    <property type="match status" value="1"/>
</dbReference>
<evidence type="ECO:0000256" key="9">
    <source>
        <dbReference type="ARBA" id="ARBA00022842"/>
    </source>
</evidence>
<dbReference type="PANTHER" id="PTHR21528">
    <property type="entry name" value="DEHYDRODOLICHYL DIPHOSPHATE SYNTHASE COMPLEX SUBUNIT NUS1"/>
    <property type="match status" value="1"/>
</dbReference>
<reference evidence="13" key="1">
    <citation type="submission" date="2020-04" db="EMBL/GenBank/DDBJ databases">
        <authorList>
            <person name="Alioto T."/>
            <person name="Alioto T."/>
            <person name="Gomez Garrido J."/>
        </authorList>
    </citation>
    <scope>NUCLEOTIDE SEQUENCE</scope>
    <source>
        <strain evidence="13">A484AB</strain>
    </source>
</reference>
<name>A0A6S7FXW2_PARCT</name>
<evidence type="ECO:0000256" key="1">
    <source>
        <dbReference type="ARBA" id="ARBA00001946"/>
    </source>
</evidence>
<comment type="catalytic activity">
    <reaction evidence="12">
        <text>n isopentenyl diphosphate + (2E,6E)-farnesyl diphosphate = a di-trans,poly-cis-polyprenyl diphosphate + n diphosphate</text>
        <dbReference type="Rhea" id="RHEA:53008"/>
        <dbReference type="Rhea" id="RHEA-COMP:19494"/>
        <dbReference type="ChEBI" id="CHEBI:33019"/>
        <dbReference type="ChEBI" id="CHEBI:128769"/>
        <dbReference type="ChEBI" id="CHEBI:136960"/>
        <dbReference type="ChEBI" id="CHEBI:175763"/>
        <dbReference type="EC" id="2.5.1.87"/>
    </reaction>
</comment>
<gene>
    <name evidence="13" type="ORF">PACLA_8A013700</name>
</gene>
<comment type="caution">
    <text evidence="13">The sequence shown here is derived from an EMBL/GenBank/DDBJ whole genome shotgun (WGS) entry which is preliminary data.</text>
</comment>
<organism evidence="13 14">
    <name type="scientific">Paramuricea clavata</name>
    <name type="common">Red gorgonian</name>
    <name type="synonym">Violescent sea-whip</name>
    <dbReference type="NCBI Taxonomy" id="317549"/>
    <lineage>
        <taxon>Eukaryota</taxon>
        <taxon>Metazoa</taxon>
        <taxon>Cnidaria</taxon>
        <taxon>Anthozoa</taxon>
        <taxon>Octocorallia</taxon>
        <taxon>Malacalcyonacea</taxon>
        <taxon>Plexauridae</taxon>
        <taxon>Paramuricea</taxon>
    </lineage>
</organism>
<evidence type="ECO:0000256" key="8">
    <source>
        <dbReference type="ARBA" id="ARBA00022824"/>
    </source>
</evidence>
<keyword evidence="10" id="KW-1133">Transmembrane helix</keyword>
<evidence type="ECO:0000256" key="12">
    <source>
        <dbReference type="ARBA" id="ARBA00047353"/>
    </source>
</evidence>
<keyword evidence="14" id="KW-1185">Reference proteome</keyword>
<evidence type="ECO:0000256" key="5">
    <source>
        <dbReference type="ARBA" id="ARBA00012596"/>
    </source>
</evidence>
<dbReference type="Gene3D" id="3.40.1180.10">
    <property type="entry name" value="Decaprenyl diphosphate synthase-like"/>
    <property type="match status" value="1"/>
</dbReference>
<dbReference type="EMBL" id="CACRXK020000493">
    <property type="protein sequence ID" value="CAB3982363.1"/>
    <property type="molecule type" value="Genomic_DNA"/>
</dbReference>
<keyword evidence="9" id="KW-0460">Magnesium</keyword>
<dbReference type="AlphaFoldDB" id="A0A6S7FXW2"/>
<dbReference type="SUPFAM" id="SSF64005">
    <property type="entry name" value="Undecaprenyl diphosphate synthase"/>
    <property type="match status" value="1"/>
</dbReference>
<dbReference type="OrthoDB" id="19639at2759"/>
<keyword evidence="11" id="KW-0472">Membrane</keyword>
<protein>
    <recommendedName>
        <fullName evidence="5">ditrans,polycis-polyprenyl diphosphate synthase [(2E,6E)-farnesyldiphosphate specific]</fullName>
        <ecNumber evidence="5">2.5.1.87</ecNumber>
    </recommendedName>
</protein>
<dbReference type="Proteomes" id="UP001152795">
    <property type="component" value="Unassembled WGS sequence"/>
</dbReference>
<evidence type="ECO:0000256" key="6">
    <source>
        <dbReference type="ARBA" id="ARBA00022679"/>
    </source>
</evidence>
<evidence type="ECO:0000256" key="2">
    <source>
        <dbReference type="ARBA" id="ARBA00004586"/>
    </source>
</evidence>
<keyword evidence="6" id="KW-0808">Transferase</keyword>
<dbReference type="GO" id="GO:1904423">
    <property type="term" value="C:dehydrodolichyl diphosphate synthase complex"/>
    <property type="evidence" value="ECO:0007669"/>
    <property type="project" value="InterPro"/>
</dbReference>
<dbReference type="GO" id="GO:0005789">
    <property type="term" value="C:endoplasmic reticulum membrane"/>
    <property type="evidence" value="ECO:0007669"/>
    <property type="project" value="UniProtKB-SubCell"/>
</dbReference>
<sequence length="254" mass="29564">MQLFYRFLHFLVTLIFSLLISFRYYFKLTRRKIRGVFYRTSECDIKNGVATLRSLPRHLTFIVMEKDVDLCILARLVVWSITAGISYISIQTSEGDLDKRKTEFYGEVYQIRQEMSTCDYELHFTDKDSAEQNGVNGAAHKSLRKVHVNILSYHEGKEDVTKAAQTFCTKVKNKEAQSKIMNIEHLSNLLEVNKDFPDPELAITFGPVDSICAYPPWQIRLTEFISIPSLQVMDHTLFLQTLQQYNKCEQRLGR</sequence>
<comment type="subcellular location">
    <subcellularLocation>
        <location evidence="2">Endoplasmic reticulum membrane</location>
    </subcellularLocation>
</comment>
<dbReference type="UniPathway" id="UPA00378"/>
<evidence type="ECO:0000256" key="10">
    <source>
        <dbReference type="ARBA" id="ARBA00022989"/>
    </source>
</evidence>
<evidence type="ECO:0000256" key="3">
    <source>
        <dbReference type="ARBA" id="ARBA00004922"/>
    </source>
</evidence>
<dbReference type="InterPro" id="IPR036424">
    <property type="entry name" value="UPP_synth-like_sf"/>
</dbReference>
<keyword evidence="7" id="KW-0812">Transmembrane</keyword>
<comment type="cofactor">
    <cofactor evidence="1">
        <name>Mg(2+)</name>
        <dbReference type="ChEBI" id="CHEBI:18420"/>
    </cofactor>
</comment>
<evidence type="ECO:0000313" key="14">
    <source>
        <dbReference type="Proteomes" id="UP001152795"/>
    </source>
</evidence>
<keyword evidence="8" id="KW-0256">Endoplasmic reticulum</keyword>
<comment type="pathway">
    <text evidence="3">Protein modification; protein glycosylation.</text>
</comment>
<accession>A0A6S7FXW2</accession>
<evidence type="ECO:0000256" key="11">
    <source>
        <dbReference type="ARBA" id="ARBA00023136"/>
    </source>
</evidence>
<evidence type="ECO:0000256" key="7">
    <source>
        <dbReference type="ARBA" id="ARBA00022692"/>
    </source>
</evidence>
<dbReference type="InterPro" id="IPR038887">
    <property type="entry name" value="Nus1/NgBR"/>
</dbReference>
<dbReference type="EC" id="2.5.1.87" evidence="5"/>